<evidence type="ECO:0000256" key="2">
    <source>
        <dbReference type="ARBA" id="ARBA00023110"/>
    </source>
</evidence>
<proteinExistence type="predicted"/>
<dbReference type="GO" id="GO:0003755">
    <property type="term" value="F:peptidyl-prolyl cis-trans isomerase activity"/>
    <property type="evidence" value="ECO:0007669"/>
    <property type="project" value="UniProtKB-KW"/>
</dbReference>
<dbReference type="InterPro" id="IPR029000">
    <property type="entry name" value="Cyclophilin-like_dom_sf"/>
</dbReference>
<dbReference type="PANTHER" id="PTHR43246">
    <property type="entry name" value="PEPTIDYL-PROLYL CIS-TRANS ISOMERASE CYP38, CHLOROPLASTIC"/>
    <property type="match status" value="1"/>
</dbReference>
<keyword evidence="3" id="KW-0413">Isomerase</keyword>
<dbReference type="Pfam" id="PF00160">
    <property type="entry name" value="Pro_isomerase"/>
    <property type="match status" value="1"/>
</dbReference>
<reference evidence="5" key="1">
    <citation type="submission" date="2018-05" db="EMBL/GenBank/DDBJ databases">
        <authorList>
            <person name="Lanie J.A."/>
            <person name="Ng W.-L."/>
            <person name="Kazmierczak K.M."/>
            <person name="Andrzejewski T.M."/>
            <person name="Davidsen T.M."/>
            <person name="Wayne K.J."/>
            <person name="Tettelin H."/>
            <person name="Glass J.I."/>
            <person name="Rusch D."/>
            <person name="Podicherti R."/>
            <person name="Tsui H.-C.T."/>
            <person name="Winkler M.E."/>
        </authorList>
    </citation>
    <scope>NUCLEOTIDE SEQUENCE</scope>
</reference>
<sequence>MRLNWTRAIALTVVCCTGSASAGQVSSNVTVLVVTDLGDITVAIDTEHAPHTAANFLRYVDADAYDGGQFHRTVTMQNQPNNDVRIEVIQASVNRGRSEDSFDPIQLERTPVTGLRHIDGAISMARGGPDTATSSFFFCIGNQPSLDFGGDRNPDGQGFAAFGHVVSGAEVIRQIQMQPADGQRLEPPIRIVSVARSSN</sequence>
<dbReference type="PROSITE" id="PS50072">
    <property type="entry name" value="CSA_PPIASE_2"/>
    <property type="match status" value="1"/>
</dbReference>
<dbReference type="AlphaFoldDB" id="A0A382CHB0"/>
<evidence type="ECO:0000313" key="5">
    <source>
        <dbReference type="EMBL" id="SVB25506.1"/>
    </source>
</evidence>
<dbReference type="InterPro" id="IPR002130">
    <property type="entry name" value="Cyclophilin-type_PPIase_dom"/>
</dbReference>
<protein>
    <recommendedName>
        <fullName evidence="1">peptidylprolyl isomerase</fullName>
        <ecNumber evidence="1">5.2.1.8</ecNumber>
    </recommendedName>
</protein>
<dbReference type="EMBL" id="UINC01034527">
    <property type="protein sequence ID" value="SVB25506.1"/>
    <property type="molecule type" value="Genomic_DNA"/>
</dbReference>
<dbReference type="EC" id="5.2.1.8" evidence="1"/>
<dbReference type="SUPFAM" id="SSF50891">
    <property type="entry name" value="Cyclophilin-like"/>
    <property type="match status" value="1"/>
</dbReference>
<dbReference type="InterPro" id="IPR044665">
    <property type="entry name" value="E_coli_cyclophilin_A-like"/>
</dbReference>
<feature type="domain" description="PPIase cyclophilin-type" evidence="4">
    <location>
        <begin position="35"/>
        <end position="199"/>
    </location>
</feature>
<evidence type="ECO:0000256" key="3">
    <source>
        <dbReference type="ARBA" id="ARBA00023235"/>
    </source>
</evidence>
<keyword evidence="2" id="KW-0697">Rotamase</keyword>
<dbReference type="Gene3D" id="2.40.100.10">
    <property type="entry name" value="Cyclophilin-like"/>
    <property type="match status" value="1"/>
</dbReference>
<evidence type="ECO:0000256" key="1">
    <source>
        <dbReference type="ARBA" id="ARBA00013194"/>
    </source>
</evidence>
<evidence type="ECO:0000259" key="4">
    <source>
        <dbReference type="PROSITE" id="PS50072"/>
    </source>
</evidence>
<name>A0A382CHB0_9ZZZZ</name>
<accession>A0A382CHB0</accession>
<organism evidence="5">
    <name type="scientific">marine metagenome</name>
    <dbReference type="NCBI Taxonomy" id="408172"/>
    <lineage>
        <taxon>unclassified sequences</taxon>
        <taxon>metagenomes</taxon>
        <taxon>ecological metagenomes</taxon>
    </lineage>
</organism>
<gene>
    <name evidence="5" type="ORF">METZ01_LOCUS178360</name>
</gene>